<protein>
    <submittedName>
        <fullName evidence="1">Putative hydrolases of HD superfamily</fullName>
    </submittedName>
</protein>
<accession>A0A8S5NAX9</accession>
<proteinExistence type="predicted"/>
<dbReference type="EMBL" id="BK015123">
    <property type="protein sequence ID" value="DAD91854.1"/>
    <property type="molecule type" value="Genomic_DNA"/>
</dbReference>
<dbReference type="SUPFAM" id="SSF109604">
    <property type="entry name" value="HD-domain/PDEase-like"/>
    <property type="match status" value="1"/>
</dbReference>
<dbReference type="GO" id="GO:0016787">
    <property type="term" value="F:hydrolase activity"/>
    <property type="evidence" value="ECO:0007669"/>
    <property type="project" value="UniProtKB-KW"/>
</dbReference>
<keyword evidence="1" id="KW-0378">Hydrolase</keyword>
<evidence type="ECO:0000313" key="1">
    <source>
        <dbReference type="EMBL" id="DAD91854.1"/>
    </source>
</evidence>
<sequence length="181" mass="20969">MYKIQTYHGHIIDYENPNPNQIDIRDIARNLSFENRFLGQAHGPYSVAQHCALGSELFIAQGKPEFALQFLLHDAAEAYLKDIPTPLKRLLGDAYKNIERKFELAIIDKFEVEDFNNPTIKAMDLAMLAAERHQLLPQSKIKWPQLDGVTPAQVKIQPLGRQCEYFYMSVYKKLRGEYERN</sequence>
<reference evidence="1" key="1">
    <citation type="journal article" date="2021" name="Proc. Natl. Acad. Sci. U.S.A.">
        <title>A Catalog of Tens of Thousands of Viruses from Human Metagenomes Reveals Hidden Associations with Chronic Diseases.</title>
        <authorList>
            <person name="Tisza M.J."/>
            <person name="Buck C.B."/>
        </authorList>
    </citation>
    <scope>NUCLEOTIDE SEQUENCE</scope>
    <source>
        <strain evidence="1">CtKZW4</strain>
    </source>
</reference>
<dbReference type="Gene3D" id="1.10.3210.10">
    <property type="entry name" value="Hypothetical protein af1432"/>
    <property type="match status" value="1"/>
</dbReference>
<name>A0A8S5NAX9_9CAUD</name>
<organism evidence="1">
    <name type="scientific">Myoviridae sp. ctKZW4</name>
    <dbReference type="NCBI Taxonomy" id="2826639"/>
    <lineage>
        <taxon>Viruses</taxon>
        <taxon>Duplodnaviria</taxon>
        <taxon>Heunggongvirae</taxon>
        <taxon>Uroviricota</taxon>
        <taxon>Caudoviricetes</taxon>
    </lineage>
</organism>